<proteinExistence type="inferred from homology"/>
<evidence type="ECO:0000256" key="8">
    <source>
        <dbReference type="ARBA" id="ARBA00022989"/>
    </source>
</evidence>
<keyword evidence="7 10" id="KW-0812">Transmembrane</keyword>
<keyword evidence="5" id="KW-0813">Transport</keyword>
<evidence type="ECO:0000256" key="1">
    <source>
        <dbReference type="ARBA" id="ARBA00002672"/>
    </source>
</evidence>
<feature type="transmembrane region" description="Helical" evidence="10">
    <location>
        <begin position="64"/>
        <end position="81"/>
    </location>
</feature>
<comment type="subcellular location">
    <subcellularLocation>
        <location evidence="2">Cell membrane</location>
        <topology evidence="2">Multi-pass membrane protein</topology>
    </subcellularLocation>
</comment>
<evidence type="ECO:0000313" key="11">
    <source>
        <dbReference type="EMBL" id="QGA27624.1"/>
    </source>
</evidence>
<accession>A0A5Q0QEC9</accession>
<comment type="function">
    <text evidence="1">Required for nicotinamide riboside transport across the inner membrane.</text>
</comment>
<evidence type="ECO:0000256" key="9">
    <source>
        <dbReference type="ARBA" id="ARBA00023136"/>
    </source>
</evidence>
<protein>
    <recommendedName>
        <fullName evidence="4">Nicotinamide riboside transporter PnuC</fullName>
    </recommendedName>
</protein>
<evidence type="ECO:0000256" key="7">
    <source>
        <dbReference type="ARBA" id="ARBA00022692"/>
    </source>
</evidence>
<feature type="transmembrane region" description="Helical" evidence="10">
    <location>
        <begin position="148"/>
        <end position="165"/>
    </location>
</feature>
<keyword evidence="12" id="KW-1185">Reference proteome</keyword>
<keyword evidence="8 10" id="KW-1133">Transmembrane helix</keyword>
<feature type="transmembrane region" description="Helical" evidence="10">
    <location>
        <begin position="171"/>
        <end position="189"/>
    </location>
</feature>
<dbReference type="GO" id="GO:0005886">
    <property type="term" value="C:plasma membrane"/>
    <property type="evidence" value="ECO:0007669"/>
    <property type="project" value="UniProtKB-SubCell"/>
</dbReference>
<dbReference type="Proteomes" id="UP000326921">
    <property type="component" value="Chromosome"/>
</dbReference>
<dbReference type="KEGG" id="sphe:GFH32_15430"/>
<evidence type="ECO:0000256" key="5">
    <source>
        <dbReference type="ARBA" id="ARBA00022448"/>
    </source>
</evidence>
<evidence type="ECO:0000256" key="10">
    <source>
        <dbReference type="SAM" id="Phobius"/>
    </source>
</evidence>
<dbReference type="NCBIfam" id="TIGR01528">
    <property type="entry name" value="NMN_trans_PnuC"/>
    <property type="match status" value="1"/>
</dbReference>
<name>A0A5Q0QEC9_9SPHI</name>
<reference evidence="11 12" key="1">
    <citation type="submission" date="2019-10" db="EMBL/GenBank/DDBJ databases">
        <authorList>
            <person name="Dong K."/>
        </authorList>
    </citation>
    <scope>NUCLEOTIDE SEQUENCE [LARGE SCALE GENOMIC DNA]</scope>
    <source>
        <strain evidence="12">dk4302</strain>
    </source>
</reference>
<dbReference type="AlphaFoldDB" id="A0A5Q0QEC9"/>
<dbReference type="Pfam" id="PF04973">
    <property type="entry name" value="NMN_transporter"/>
    <property type="match status" value="1"/>
</dbReference>
<dbReference type="EMBL" id="CP045652">
    <property type="protein sequence ID" value="QGA27624.1"/>
    <property type="molecule type" value="Genomic_DNA"/>
</dbReference>
<evidence type="ECO:0000256" key="4">
    <source>
        <dbReference type="ARBA" id="ARBA00017522"/>
    </source>
</evidence>
<feature type="transmembrane region" description="Helical" evidence="10">
    <location>
        <begin position="41"/>
        <end position="58"/>
    </location>
</feature>
<evidence type="ECO:0000256" key="3">
    <source>
        <dbReference type="ARBA" id="ARBA00006669"/>
    </source>
</evidence>
<evidence type="ECO:0000313" key="12">
    <source>
        <dbReference type="Proteomes" id="UP000326921"/>
    </source>
</evidence>
<feature type="transmembrane region" description="Helical" evidence="10">
    <location>
        <begin position="101"/>
        <end position="119"/>
    </location>
</feature>
<gene>
    <name evidence="11" type="ORF">GFH32_15430</name>
</gene>
<dbReference type="GO" id="GO:0034257">
    <property type="term" value="F:nicotinamide riboside transmembrane transporter activity"/>
    <property type="evidence" value="ECO:0007669"/>
    <property type="project" value="InterPro"/>
</dbReference>
<dbReference type="InterPro" id="IPR006419">
    <property type="entry name" value="NMN_transpt_PnuC"/>
</dbReference>
<evidence type="ECO:0000256" key="6">
    <source>
        <dbReference type="ARBA" id="ARBA00022475"/>
    </source>
</evidence>
<dbReference type="RefSeq" id="WP_153512451.1">
    <property type="nucleotide sequence ID" value="NZ_CP045652.1"/>
</dbReference>
<organism evidence="11 12">
    <name type="scientific">Sphingobacterium zhuxiongii</name>
    <dbReference type="NCBI Taxonomy" id="2662364"/>
    <lineage>
        <taxon>Bacteria</taxon>
        <taxon>Pseudomonadati</taxon>
        <taxon>Bacteroidota</taxon>
        <taxon>Sphingobacteriia</taxon>
        <taxon>Sphingobacteriales</taxon>
        <taxon>Sphingobacteriaceae</taxon>
        <taxon>Sphingobacterium</taxon>
    </lineage>
</organism>
<sequence>MQDFLSQLYQQFLNTSIIEWFATISGFLCVYLAAKQNIWNWPTSIISVCLYLYIFYHAKLYGDSTLQLYFLGTAIYGWYYWNKRAKTDDKPISSLNSRQLFLTILSILIIATAIGYLLSQYTDTDVPYIDGFCTAVSLVAQFLMTRKVLENWILWVFVDICYVPLYLHKDLVLTAVLYIAFAIIAWNGYRDWRKTYLNFQ</sequence>
<dbReference type="PANTHER" id="PTHR36122:SF2">
    <property type="entry name" value="NICOTINAMIDE RIBOSIDE TRANSPORTER PNUC"/>
    <property type="match status" value="1"/>
</dbReference>
<dbReference type="PANTHER" id="PTHR36122">
    <property type="entry name" value="NICOTINAMIDE RIBOSIDE TRANSPORTER PNUC"/>
    <property type="match status" value="1"/>
</dbReference>
<feature type="transmembrane region" description="Helical" evidence="10">
    <location>
        <begin position="12"/>
        <end position="34"/>
    </location>
</feature>
<keyword evidence="9 10" id="KW-0472">Membrane</keyword>
<comment type="similarity">
    <text evidence="3">Belongs to the nicotinamide ribonucleoside (NR) uptake permease (TC 4.B.1) family.</text>
</comment>
<evidence type="ECO:0000256" key="2">
    <source>
        <dbReference type="ARBA" id="ARBA00004651"/>
    </source>
</evidence>
<keyword evidence="6" id="KW-1003">Cell membrane</keyword>